<evidence type="ECO:0000256" key="15">
    <source>
        <dbReference type="RuleBase" id="RU000304"/>
    </source>
</evidence>
<dbReference type="InterPro" id="IPR000719">
    <property type="entry name" value="Prot_kinase_dom"/>
</dbReference>
<dbReference type="InterPro" id="IPR050108">
    <property type="entry name" value="CDK"/>
</dbReference>
<comment type="subunit">
    <text evidence="8">May form a complex composed of at least the catalytic subunit CRK2 and a cyclin.</text>
</comment>
<gene>
    <name evidence="18" type="ORF">FOL46_000608</name>
    <name evidence="17" type="ORF">FOZ61_000700</name>
</gene>
<dbReference type="GO" id="GO:0000307">
    <property type="term" value="C:cyclin-dependent protein kinase holoenzyme complex"/>
    <property type="evidence" value="ECO:0007669"/>
    <property type="project" value="TreeGrafter"/>
</dbReference>
<dbReference type="AlphaFoldDB" id="A0A7J6KRT5"/>
<evidence type="ECO:0000256" key="1">
    <source>
        <dbReference type="ARBA" id="ARBA00006485"/>
    </source>
</evidence>
<keyword evidence="6" id="KW-0418">Kinase</keyword>
<evidence type="ECO:0000256" key="7">
    <source>
        <dbReference type="ARBA" id="ARBA00022840"/>
    </source>
</evidence>
<dbReference type="SMART" id="SM00220">
    <property type="entry name" value="S_TKc"/>
    <property type="match status" value="1"/>
</dbReference>
<dbReference type="InterPro" id="IPR008271">
    <property type="entry name" value="Ser/Thr_kinase_AS"/>
</dbReference>
<feature type="domain" description="Protein kinase" evidence="16">
    <location>
        <begin position="19"/>
        <end position="277"/>
    </location>
</feature>
<dbReference type="PROSITE" id="PS00107">
    <property type="entry name" value="PROTEIN_KINASE_ATP"/>
    <property type="match status" value="1"/>
</dbReference>
<evidence type="ECO:0000256" key="2">
    <source>
        <dbReference type="ARBA" id="ARBA00012425"/>
    </source>
</evidence>
<dbReference type="GO" id="GO:0010468">
    <property type="term" value="P:regulation of gene expression"/>
    <property type="evidence" value="ECO:0007669"/>
    <property type="project" value="TreeGrafter"/>
</dbReference>
<evidence type="ECO:0000256" key="3">
    <source>
        <dbReference type="ARBA" id="ARBA00022527"/>
    </source>
</evidence>
<reference evidence="19 20" key="1">
    <citation type="submission" date="2020-04" db="EMBL/GenBank/DDBJ databases">
        <title>Perkinsus olseni comparative genomics.</title>
        <authorList>
            <person name="Bogema D.R."/>
        </authorList>
    </citation>
    <scope>NUCLEOTIDE SEQUENCE [LARGE SCALE GENOMIC DNA]</scope>
    <source>
        <strain evidence="17">ATCC PRA-179</strain>
        <strain evidence="18">ATCC PRA-31</strain>
    </source>
</reference>
<dbReference type="GO" id="GO:0005634">
    <property type="term" value="C:nucleus"/>
    <property type="evidence" value="ECO:0007669"/>
    <property type="project" value="TreeGrafter"/>
</dbReference>
<dbReference type="GO" id="GO:0000082">
    <property type="term" value="P:G1/S transition of mitotic cell cycle"/>
    <property type="evidence" value="ECO:0007669"/>
    <property type="project" value="TreeGrafter"/>
</dbReference>
<dbReference type="Proteomes" id="UP000572268">
    <property type="component" value="Unassembled WGS sequence"/>
</dbReference>
<evidence type="ECO:0000256" key="14">
    <source>
        <dbReference type="PROSITE-ProRule" id="PRU10141"/>
    </source>
</evidence>
<comment type="catalytic activity">
    <reaction evidence="12">
        <text>L-threonyl-[protein] + ATP = O-phospho-L-threonyl-[protein] + ADP + H(+)</text>
        <dbReference type="Rhea" id="RHEA:46608"/>
        <dbReference type="Rhea" id="RHEA-COMP:11060"/>
        <dbReference type="Rhea" id="RHEA-COMP:11605"/>
        <dbReference type="ChEBI" id="CHEBI:15378"/>
        <dbReference type="ChEBI" id="CHEBI:30013"/>
        <dbReference type="ChEBI" id="CHEBI:30616"/>
        <dbReference type="ChEBI" id="CHEBI:61977"/>
        <dbReference type="ChEBI" id="CHEBI:456216"/>
        <dbReference type="EC" id="2.7.11.22"/>
    </reaction>
</comment>
<proteinExistence type="inferred from homology"/>
<dbReference type="Proteomes" id="UP000570595">
    <property type="component" value="Unassembled WGS sequence"/>
</dbReference>
<evidence type="ECO:0000313" key="17">
    <source>
        <dbReference type="EMBL" id="KAF4650063.1"/>
    </source>
</evidence>
<evidence type="ECO:0000313" key="20">
    <source>
        <dbReference type="Proteomes" id="UP000572268"/>
    </source>
</evidence>
<dbReference type="Gene3D" id="3.30.200.20">
    <property type="entry name" value="Phosphorylase Kinase, domain 1"/>
    <property type="match status" value="1"/>
</dbReference>
<dbReference type="PROSITE" id="PS00108">
    <property type="entry name" value="PROTEIN_KINASE_ST"/>
    <property type="match status" value="1"/>
</dbReference>
<accession>A0A7J6KRT5</accession>
<evidence type="ECO:0000259" key="16">
    <source>
        <dbReference type="PROSITE" id="PS50011"/>
    </source>
</evidence>
<feature type="binding site" evidence="14">
    <location>
        <position position="48"/>
    </location>
    <ligand>
        <name>ATP</name>
        <dbReference type="ChEBI" id="CHEBI:30616"/>
    </ligand>
</feature>
<name>A0A7J6KRT5_PEROL</name>
<evidence type="ECO:0000256" key="9">
    <source>
        <dbReference type="ARBA" id="ARBA00039612"/>
    </source>
</evidence>
<dbReference type="GO" id="GO:0005737">
    <property type="term" value="C:cytoplasm"/>
    <property type="evidence" value="ECO:0007669"/>
    <property type="project" value="TreeGrafter"/>
</dbReference>
<keyword evidence="4" id="KW-0808">Transferase</keyword>
<dbReference type="GO" id="GO:0030332">
    <property type="term" value="F:cyclin binding"/>
    <property type="evidence" value="ECO:0007669"/>
    <property type="project" value="TreeGrafter"/>
</dbReference>
<comment type="similarity">
    <text evidence="1">Belongs to the protein kinase superfamily. CMGC Ser/Thr protein kinase family. CDC2/CDKX subfamily.</text>
</comment>
<dbReference type="PROSITE" id="PS50011">
    <property type="entry name" value="PROTEIN_KINASE_DOM"/>
    <property type="match status" value="1"/>
</dbReference>
<dbReference type="GO" id="GO:0004693">
    <property type="term" value="F:cyclin-dependent protein serine/threonine kinase activity"/>
    <property type="evidence" value="ECO:0007669"/>
    <property type="project" value="UniProtKB-EC"/>
</dbReference>
<evidence type="ECO:0000256" key="4">
    <source>
        <dbReference type="ARBA" id="ARBA00022679"/>
    </source>
</evidence>
<dbReference type="Gene3D" id="1.10.510.10">
    <property type="entry name" value="Transferase(Phosphotransferase) domain 1"/>
    <property type="match status" value="1"/>
</dbReference>
<keyword evidence="3 15" id="KW-0723">Serine/threonine-protein kinase</keyword>
<evidence type="ECO:0000256" key="5">
    <source>
        <dbReference type="ARBA" id="ARBA00022741"/>
    </source>
</evidence>
<comment type="catalytic activity">
    <reaction evidence="13">
        <text>L-seryl-[protein] + ATP = O-phospho-L-seryl-[protein] + ADP + H(+)</text>
        <dbReference type="Rhea" id="RHEA:17989"/>
        <dbReference type="Rhea" id="RHEA-COMP:9863"/>
        <dbReference type="Rhea" id="RHEA-COMP:11604"/>
        <dbReference type="ChEBI" id="CHEBI:15378"/>
        <dbReference type="ChEBI" id="CHEBI:29999"/>
        <dbReference type="ChEBI" id="CHEBI:30616"/>
        <dbReference type="ChEBI" id="CHEBI:83421"/>
        <dbReference type="ChEBI" id="CHEBI:456216"/>
        <dbReference type="EC" id="2.7.11.22"/>
    </reaction>
</comment>
<evidence type="ECO:0000313" key="19">
    <source>
        <dbReference type="Proteomes" id="UP000570595"/>
    </source>
</evidence>
<evidence type="ECO:0000256" key="11">
    <source>
        <dbReference type="ARBA" id="ARBA00042858"/>
    </source>
</evidence>
<protein>
    <recommendedName>
        <fullName evidence="9">Cyclin-dependent kinase 2 homolog</fullName>
        <ecNumber evidence="2">2.7.11.22</ecNumber>
    </recommendedName>
    <alternativeName>
        <fullName evidence="10">Cell division control protein 2 homolog</fullName>
    </alternativeName>
    <alternativeName>
        <fullName evidence="11">cdc2-related kinase 2</fullName>
    </alternativeName>
</protein>
<evidence type="ECO:0000256" key="10">
    <source>
        <dbReference type="ARBA" id="ARBA00041902"/>
    </source>
</evidence>
<dbReference type="InterPro" id="IPR011009">
    <property type="entry name" value="Kinase-like_dom_sf"/>
</dbReference>
<dbReference type="InterPro" id="IPR017441">
    <property type="entry name" value="Protein_kinase_ATP_BS"/>
</dbReference>
<dbReference type="PANTHER" id="PTHR24056">
    <property type="entry name" value="CELL DIVISION PROTEIN KINASE"/>
    <property type="match status" value="1"/>
</dbReference>
<dbReference type="OrthoDB" id="329701at2759"/>
<comment type="caution">
    <text evidence="17">The sequence shown here is derived from an EMBL/GenBank/DDBJ whole genome shotgun (WGS) entry which is preliminary data.</text>
</comment>
<keyword evidence="5 14" id="KW-0547">Nucleotide-binding</keyword>
<dbReference type="Pfam" id="PF00069">
    <property type="entry name" value="Pkinase"/>
    <property type="match status" value="1"/>
</dbReference>
<dbReference type="GO" id="GO:0007165">
    <property type="term" value="P:signal transduction"/>
    <property type="evidence" value="ECO:0007669"/>
    <property type="project" value="TreeGrafter"/>
</dbReference>
<dbReference type="EMBL" id="JABAHT010001137">
    <property type="protein sequence ID" value="KAF4650063.1"/>
    <property type="molecule type" value="Genomic_DNA"/>
</dbReference>
<organism evidence="17 19">
    <name type="scientific">Perkinsus olseni</name>
    <name type="common">Perkinsus atlanticus</name>
    <dbReference type="NCBI Taxonomy" id="32597"/>
    <lineage>
        <taxon>Eukaryota</taxon>
        <taxon>Sar</taxon>
        <taxon>Alveolata</taxon>
        <taxon>Perkinsozoa</taxon>
        <taxon>Perkinsea</taxon>
        <taxon>Perkinsida</taxon>
        <taxon>Perkinsidae</taxon>
        <taxon>Perkinsus</taxon>
    </lineage>
</organism>
<evidence type="ECO:0000256" key="12">
    <source>
        <dbReference type="ARBA" id="ARBA00047811"/>
    </source>
</evidence>
<dbReference type="GO" id="GO:0010389">
    <property type="term" value="P:regulation of G2/M transition of mitotic cell cycle"/>
    <property type="evidence" value="ECO:0007669"/>
    <property type="project" value="TreeGrafter"/>
</dbReference>
<sequence>MNNSQLDGDRFYASRFMYNKQRDLLGEGTYGKVYRAFDTVAKSRVALKLVTFDPMVEGCPLLVLRELGTIRKVLSNAGEGDGAYRHIVSLRDIIYESGGNSVGISFELCECDLRQYLARHGAVTADSRRLEYSRQIFAGLRYCHEQGVTHRDVKPQNVLIKGNMEDDAACLKLADFGLARTFRPDVRAYTREIQTLWYRAPEILLGAKEYGPAVDIWSAGPVIYELCTNRALFHSDCEVMALIKIFQLIGTPVVTNTHTFEFFSQRFPKWRRSEEQA</sequence>
<evidence type="ECO:0000256" key="13">
    <source>
        <dbReference type="ARBA" id="ARBA00048367"/>
    </source>
</evidence>
<evidence type="ECO:0000313" key="18">
    <source>
        <dbReference type="EMBL" id="KAF4650974.1"/>
    </source>
</evidence>
<keyword evidence="7 14" id="KW-0067">ATP-binding</keyword>
<evidence type="ECO:0000256" key="8">
    <source>
        <dbReference type="ARBA" id="ARBA00038543"/>
    </source>
</evidence>
<dbReference type="SUPFAM" id="SSF56112">
    <property type="entry name" value="Protein kinase-like (PK-like)"/>
    <property type="match status" value="1"/>
</dbReference>
<dbReference type="EC" id="2.7.11.22" evidence="2"/>
<dbReference type="EMBL" id="JABANN010001137">
    <property type="protein sequence ID" value="KAF4650974.1"/>
    <property type="molecule type" value="Genomic_DNA"/>
</dbReference>
<evidence type="ECO:0000256" key="6">
    <source>
        <dbReference type="ARBA" id="ARBA00022777"/>
    </source>
</evidence>
<dbReference type="GO" id="GO:0005524">
    <property type="term" value="F:ATP binding"/>
    <property type="evidence" value="ECO:0007669"/>
    <property type="project" value="UniProtKB-UniRule"/>
</dbReference>
<dbReference type="PANTHER" id="PTHR24056:SF254">
    <property type="entry name" value="CYCLIN-DEPENDENT KINASE 2"/>
    <property type="match status" value="1"/>
</dbReference>